<name>A0A8K0RSB3_9HYPO</name>
<reference evidence="9" key="1">
    <citation type="journal article" date="2021" name="Nat. Commun.">
        <title>Genetic determinants of endophytism in the Arabidopsis root mycobiome.</title>
        <authorList>
            <person name="Mesny F."/>
            <person name="Miyauchi S."/>
            <person name="Thiergart T."/>
            <person name="Pickel B."/>
            <person name="Atanasova L."/>
            <person name="Karlsson M."/>
            <person name="Huettel B."/>
            <person name="Barry K.W."/>
            <person name="Haridas S."/>
            <person name="Chen C."/>
            <person name="Bauer D."/>
            <person name="Andreopoulos W."/>
            <person name="Pangilinan J."/>
            <person name="LaButti K."/>
            <person name="Riley R."/>
            <person name="Lipzen A."/>
            <person name="Clum A."/>
            <person name="Drula E."/>
            <person name="Henrissat B."/>
            <person name="Kohler A."/>
            <person name="Grigoriev I.V."/>
            <person name="Martin F.M."/>
            <person name="Hacquard S."/>
        </authorList>
    </citation>
    <scope>NUCLEOTIDE SEQUENCE</scope>
    <source>
        <strain evidence="9">MPI-SDFR-AT-0068</strain>
    </source>
</reference>
<dbReference type="OrthoDB" id="206201at2759"/>
<feature type="domain" description="Peptidase S8/S53" evidence="7">
    <location>
        <begin position="682"/>
        <end position="913"/>
    </location>
</feature>
<dbReference type="InterPro" id="IPR036852">
    <property type="entry name" value="Peptidase_S8/S53_dom_sf"/>
</dbReference>
<evidence type="ECO:0000256" key="3">
    <source>
        <dbReference type="ARBA" id="ARBA00022801"/>
    </source>
</evidence>
<keyword evidence="2 5" id="KW-0645">Protease</keyword>
<dbReference type="InterPro" id="IPR056002">
    <property type="entry name" value="DUF7580"/>
</dbReference>
<sequence>MAILSDPKSDSGSQELLREAVETFLEVANIAQQNEVSPNTRRFYSHLSCHCCRLLGQLSQAQETSSYLDGNLLNEAVSHLGLLIPESGLSEFGGYSVALETRLRMLSLWWKETRKRPHEAKLGFINRWLRSDISTEEREVVDTVLESLADRLDKQQPRQPIQRSIYKAASSDIGQPTFAVWRAAKSIFDALVDCKGCSCPSQHEFRAKLELGTYRTPEKNVAVKPARRRVRRSGPDDDVSGCLEMNMFLSMERDWHEFRVQDVRERAVHFASPSDKLPPRGSASKGKHVKVEKLCRPIFETRAKALQRLVLRLTSGQLYEVRFEKSNIDKNAEPISLTQCFEERRDFFMDKTKRILSLIIGYTVLHLYGTSWLQSGWGSSSIKFFHTTSNTIPLRPFIETQLPKDGATDVADDSEDDEIDAMDAGHCCPELVALAVVLLEINFVKPFSQLAAMHDIQLIETRSGRITLMDVDQVLEGEEGGEEGWRYQIPEESLLLEAIDNCLDPELWEDDGQPLDDETLRSRIYDKVVRPLQDHLTTGFGIEVESLDQYAKNLDFSKWSQGIVTQDSHNQSLFLSPKTGTPCRSPSPALFPLRSKFSISTQIERSMQQYSHLRSMMPYSVLDVDSTTNCDSPHRAFQFFDDQANDGPLFANEKEKYKIRKQDYMNVYEKFVGKHVSKSTSKPVKIAILDTGIERGHALVEPREDSLKGKRNFYNPLQTNVADTHGHGTFTASLIMDYAPDADLYIAKIADKENTRPDASIIANAILHAVDEWQVDIISMSFGWPSSDFDGYEALEAAIDKAYSNKVLMFAAAANSGGRLARAYPASSPHVICVHSTDALGNASDFSPTADPNSINIATVGECVESAWPTFLCDSSNYDCVKSRSGTSYAAPIVAGIAGFLLQYGRLHLTSVQAMAMKRRDKMEAVLRRCAVRGSNYQPRDGYFSVDLSLDKQNLFGERLEWVSYEIVKALRV</sequence>
<keyword evidence="10" id="KW-1185">Reference proteome</keyword>
<dbReference type="SUPFAM" id="SSF52743">
    <property type="entry name" value="Subtilisin-like"/>
    <property type="match status" value="1"/>
</dbReference>
<comment type="similarity">
    <text evidence="1 5 6">Belongs to the peptidase S8 family.</text>
</comment>
<dbReference type="Gene3D" id="3.40.50.200">
    <property type="entry name" value="Peptidase S8/S53 domain"/>
    <property type="match status" value="1"/>
</dbReference>
<proteinExistence type="inferred from homology"/>
<gene>
    <name evidence="9" type="ORF">BKA59DRAFT_236868</name>
</gene>
<dbReference type="Pfam" id="PF24476">
    <property type="entry name" value="DUF7580"/>
    <property type="match status" value="1"/>
</dbReference>
<evidence type="ECO:0000259" key="8">
    <source>
        <dbReference type="Pfam" id="PF24476"/>
    </source>
</evidence>
<dbReference type="GO" id="GO:0004252">
    <property type="term" value="F:serine-type endopeptidase activity"/>
    <property type="evidence" value="ECO:0007669"/>
    <property type="project" value="UniProtKB-UniRule"/>
</dbReference>
<evidence type="ECO:0000256" key="5">
    <source>
        <dbReference type="PROSITE-ProRule" id="PRU01240"/>
    </source>
</evidence>
<feature type="active site" description="Charge relay system" evidence="5">
    <location>
        <position position="690"/>
    </location>
</feature>
<dbReference type="InterPro" id="IPR015500">
    <property type="entry name" value="Peptidase_S8_subtilisin-rel"/>
</dbReference>
<accession>A0A8K0RSB3</accession>
<dbReference type="AlphaFoldDB" id="A0A8K0RSB3"/>
<dbReference type="PROSITE" id="PS51892">
    <property type="entry name" value="SUBTILASE"/>
    <property type="match status" value="1"/>
</dbReference>
<dbReference type="InterPro" id="IPR000209">
    <property type="entry name" value="Peptidase_S8/S53_dom"/>
</dbReference>
<dbReference type="PANTHER" id="PTHR43399">
    <property type="entry name" value="SUBTILISIN-RELATED"/>
    <property type="match status" value="1"/>
</dbReference>
<dbReference type="GO" id="GO:0006508">
    <property type="term" value="P:proteolysis"/>
    <property type="evidence" value="ECO:0007669"/>
    <property type="project" value="UniProtKB-KW"/>
</dbReference>
<feature type="active site" description="Charge relay system" evidence="5">
    <location>
        <position position="888"/>
    </location>
</feature>
<evidence type="ECO:0000256" key="1">
    <source>
        <dbReference type="ARBA" id="ARBA00011073"/>
    </source>
</evidence>
<dbReference type="InterPro" id="IPR051048">
    <property type="entry name" value="Peptidase_S8/S53_subtilisin"/>
</dbReference>
<dbReference type="CDD" id="cd00306">
    <property type="entry name" value="Peptidases_S8_S53"/>
    <property type="match status" value="1"/>
</dbReference>
<dbReference type="InterPro" id="IPR023827">
    <property type="entry name" value="Peptidase_S8_Asp-AS"/>
</dbReference>
<feature type="active site" description="Charge relay system" evidence="5">
    <location>
        <position position="727"/>
    </location>
</feature>
<feature type="domain" description="DUF7580" evidence="8">
    <location>
        <begin position="237"/>
        <end position="537"/>
    </location>
</feature>
<organism evidence="9 10">
    <name type="scientific">Fusarium tricinctum</name>
    <dbReference type="NCBI Taxonomy" id="61284"/>
    <lineage>
        <taxon>Eukaryota</taxon>
        <taxon>Fungi</taxon>
        <taxon>Dikarya</taxon>
        <taxon>Ascomycota</taxon>
        <taxon>Pezizomycotina</taxon>
        <taxon>Sordariomycetes</taxon>
        <taxon>Hypocreomycetidae</taxon>
        <taxon>Hypocreales</taxon>
        <taxon>Nectriaceae</taxon>
        <taxon>Fusarium</taxon>
        <taxon>Fusarium tricinctum species complex</taxon>
    </lineage>
</organism>
<dbReference type="PROSITE" id="PS00136">
    <property type="entry name" value="SUBTILASE_ASP"/>
    <property type="match status" value="1"/>
</dbReference>
<dbReference type="InterPro" id="IPR023828">
    <property type="entry name" value="Peptidase_S8_Ser-AS"/>
</dbReference>
<evidence type="ECO:0000256" key="6">
    <source>
        <dbReference type="RuleBase" id="RU003355"/>
    </source>
</evidence>
<dbReference type="EMBL" id="JAGPXF010000006">
    <property type="protein sequence ID" value="KAH7238138.1"/>
    <property type="molecule type" value="Genomic_DNA"/>
</dbReference>
<dbReference type="PROSITE" id="PS00138">
    <property type="entry name" value="SUBTILASE_SER"/>
    <property type="match status" value="1"/>
</dbReference>
<keyword evidence="3 5" id="KW-0378">Hydrolase</keyword>
<dbReference type="Proteomes" id="UP000813427">
    <property type="component" value="Unassembled WGS sequence"/>
</dbReference>
<comment type="caution">
    <text evidence="9">The sequence shown here is derived from an EMBL/GenBank/DDBJ whole genome shotgun (WGS) entry which is preliminary data.</text>
</comment>
<dbReference type="PRINTS" id="PR00723">
    <property type="entry name" value="SUBTILISIN"/>
</dbReference>
<protein>
    <recommendedName>
        <fullName evidence="11">Peptidase S8/S53 domain-containing protein</fullName>
    </recommendedName>
</protein>
<evidence type="ECO:0000256" key="4">
    <source>
        <dbReference type="ARBA" id="ARBA00022825"/>
    </source>
</evidence>
<dbReference type="PANTHER" id="PTHR43399:SF4">
    <property type="entry name" value="CELL WALL-ASSOCIATED PROTEASE"/>
    <property type="match status" value="1"/>
</dbReference>
<evidence type="ECO:0000259" key="7">
    <source>
        <dbReference type="Pfam" id="PF00082"/>
    </source>
</evidence>
<evidence type="ECO:0000256" key="2">
    <source>
        <dbReference type="ARBA" id="ARBA00022670"/>
    </source>
</evidence>
<evidence type="ECO:0000313" key="10">
    <source>
        <dbReference type="Proteomes" id="UP000813427"/>
    </source>
</evidence>
<dbReference type="Pfam" id="PF00082">
    <property type="entry name" value="Peptidase_S8"/>
    <property type="match status" value="1"/>
</dbReference>
<evidence type="ECO:0000313" key="9">
    <source>
        <dbReference type="EMBL" id="KAH7238138.1"/>
    </source>
</evidence>
<evidence type="ECO:0008006" key="11">
    <source>
        <dbReference type="Google" id="ProtNLM"/>
    </source>
</evidence>
<keyword evidence="4 5" id="KW-0720">Serine protease</keyword>